<name>A0A1E5CB72_9GAMM</name>
<sequence>MGEVFLAIVALLFILGIPVFMGFLDEIKLKHKRVELENYDLFKFRAAGKNVVCSHCNGEYFRHTNFLLNTRAASFLGLDWANKGTTSLECMDCGKLTLFAQEKVMKLHDIS</sequence>
<keyword evidence="1" id="KW-1133">Transmembrane helix</keyword>
<evidence type="ECO:0000313" key="3">
    <source>
        <dbReference type="Proteomes" id="UP000095039"/>
    </source>
</evidence>
<keyword evidence="1" id="KW-0812">Transmembrane</keyword>
<dbReference type="AlphaFoldDB" id="A0A1E5CB72"/>
<reference evidence="2 3" key="1">
    <citation type="journal article" date="2012" name="Science">
        <title>Ecological populations of bacteria act as socially cohesive units of antibiotic production and resistance.</title>
        <authorList>
            <person name="Cordero O.X."/>
            <person name="Wildschutte H."/>
            <person name="Kirkup B."/>
            <person name="Proehl S."/>
            <person name="Ngo L."/>
            <person name="Hussain F."/>
            <person name="Le Roux F."/>
            <person name="Mincer T."/>
            <person name="Polz M.F."/>
        </authorList>
    </citation>
    <scope>NUCLEOTIDE SEQUENCE [LARGE SCALE GENOMIC DNA]</scope>
    <source>
        <strain evidence="2 3">FF-454</strain>
    </source>
</reference>
<evidence type="ECO:0000256" key="1">
    <source>
        <dbReference type="SAM" id="Phobius"/>
    </source>
</evidence>
<accession>A0A1E5CB72</accession>
<comment type="caution">
    <text evidence="2">The sequence shown here is derived from an EMBL/GenBank/DDBJ whole genome shotgun (WGS) entry which is preliminary data.</text>
</comment>
<evidence type="ECO:0000313" key="2">
    <source>
        <dbReference type="EMBL" id="OEE62667.1"/>
    </source>
</evidence>
<protein>
    <recommendedName>
        <fullName evidence="4">DNA-binding protein</fullName>
    </recommendedName>
</protein>
<gene>
    <name evidence="2" type="ORF">A1OK_21110</name>
</gene>
<keyword evidence="3" id="KW-1185">Reference proteome</keyword>
<keyword evidence="1" id="KW-0472">Membrane</keyword>
<feature type="transmembrane region" description="Helical" evidence="1">
    <location>
        <begin position="6"/>
        <end position="24"/>
    </location>
</feature>
<dbReference type="Proteomes" id="UP000095039">
    <property type="component" value="Unassembled WGS sequence"/>
</dbReference>
<proteinExistence type="predicted"/>
<evidence type="ECO:0008006" key="4">
    <source>
        <dbReference type="Google" id="ProtNLM"/>
    </source>
</evidence>
<organism evidence="2 3">
    <name type="scientific">Enterovibrio norvegicus FF-454</name>
    <dbReference type="NCBI Taxonomy" id="1185651"/>
    <lineage>
        <taxon>Bacteria</taxon>
        <taxon>Pseudomonadati</taxon>
        <taxon>Pseudomonadota</taxon>
        <taxon>Gammaproteobacteria</taxon>
        <taxon>Vibrionales</taxon>
        <taxon>Vibrionaceae</taxon>
        <taxon>Enterovibrio</taxon>
    </lineage>
</organism>
<dbReference type="EMBL" id="AJWN02000033">
    <property type="protein sequence ID" value="OEE62667.1"/>
    <property type="molecule type" value="Genomic_DNA"/>
</dbReference>